<proteinExistence type="predicted"/>
<dbReference type="SUPFAM" id="SSF51569">
    <property type="entry name" value="Aldolase"/>
    <property type="match status" value="1"/>
</dbReference>
<dbReference type="EMBL" id="UPPP01000084">
    <property type="protein sequence ID" value="VBB08178.1"/>
    <property type="molecule type" value="Genomic_DNA"/>
</dbReference>
<evidence type="ECO:0000313" key="2">
    <source>
        <dbReference type="EMBL" id="VBB08178.1"/>
    </source>
</evidence>
<dbReference type="OrthoDB" id="1672942at2"/>
<evidence type="ECO:0000313" key="3">
    <source>
        <dbReference type="Proteomes" id="UP000277811"/>
    </source>
</evidence>
<dbReference type="Gene3D" id="1.10.400.20">
    <property type="entry name" value="putative tagatose 6-phosphate kinase domain like"/>
    <property type="match status" value="1"/>
</dbReference>
<dbReference type="GO" id="GO:0009401">
    <property type="term" value="P:phosphoenolpyruvate-dependent sugar phosphotransferase system"/>
    <property type="evidence" value="ECO:0007669"/>
    <property type="project" value="TreeGrafter"/>
</dbReference>
<dbReference type="InterPro" id="IPR013785">
    <property type="entry name" value="Aldolase_TIM"/>
</dbReference>
<dbReference type="PIRSF" id="PIRSF009264">
    <property type="entry name" value="TagBP_ald_AgaZ"/>
    <property type="match status" value="1"/>
</dbReference>
<name>A0A498RGE3_9FIRM</name>
<protein>
    <submittedName>
        <fullName evidence="2">Aldolase-type tim barrel</fullName>
    </submittedName>
</protein>
<gene>
    <name evidence="2" type="ORF">LUCI_3446</name>
</gene>
<evidence type="ECO:0000256" key="1">
    <source>
        <dbReference type="ARBA" id="ARBA00005007"/>
    </source>
</evidence>
<dbReference type="PANTHER" id="PTHR32502">
    <property type="entry name" value="N-ACETYLGALACTOSAMINE PERMEASE II COMPONENT-RELATED"/>
    <property type="match status" value="1"/>
</dbReference>
<sequence length="444" mass="49104">MKRKHPLKELVDKHKNGIPCGIYSACSANEYVIEAVMHRALEDNQYALIEATANQVNQFGGYTGMNPADFKNFVYTIAGKVGFPLDKVLLGGDHLGPLTWQEEPAGAAMSKALELIRQYVLAGFTKIHIDTSMRLGDDRKDLPLDTGVIAARGAVLAKEAEDSFTVRAAAGPAAIRPVYIVGSEVPVPGGSREEEAGIQVTRAADFENTVAAFKQAFLEHGLANAWNNVIAVVVQPGVEFGDETIHEYNRDAARELSQALKKYPGLVFEGHSTDYQTPRALKEMVEDGIAILKVGPALTFAMREGLFALSYMETELFRFSPEVELSNFMEVLDGVMGQNPANWLKHYHGKPARIRYARKYSFSDRCRYYLPVSAVQTAIDRLMKNLGSVEIPLTLINQFMPVQYQKIRNGLLRNAPGELLKDRIINCIDDYLFATTANTGQKAI</sequence>
<dbReference type="InterPro" id="IPR050303">
    <property type="entry name" value="GatZ_KbaZ_carbometab"/>
</dbReference>
<accession>A0A498RGE3</accession>
<dbReference type="Proteomes" id="UP000277811">
    <property type="component" value="Unassembled WGS sequence"/>
</dbReference>
<keyword evidence="3" id="KW-1185">Reference proteome</keyword>
<comment type="pathway">
    <text evidence="1">Carbohydrate metabolism.</text>
</comment>
<organism evidence="2 3">
    <name type="scientific">Lucifera butyrica</name>
    <dbReference type="NCBI Taxonomy" id="1351585"/>
    <lineage>
        <taxon>Bacteria</taxon>
        <taxon>Bacillati</taxon>
        <taxon>Bacillota</taxon>
        <taxon>Negativicutes</taxon>
        <taxon>Veillonellales</taxon>
        <taxon>Veillonellaceae</taxon>
        <taxon>Lucifera</taxon>
    </lineage>
</organism>
<reference evidence="2 3" key="1">
    <citation type="submission" date="2018-06" db="EMBL/GenBank/DDBJ databases">
        <authorList>
            <person name="Strepis N."/>
        </authorList>
    </citation>
    <scope>NUCLEOTIDE SEQUENCE [LARGE SCALE GENOMIC DNA]</scope>
    <source>
        <strain evidence="2">LUCI</strain>
    </source>
</reference>
<dbReference type="RefSeq" id="WP_122629096.1">
    <property type="nucleotide sequence ID" value="NZ_UPPP01000084.1"/>
</dbReference>
<dbReference type="Gene3D" id="3.20.20.70">
    <property type="entry name" value="Aldolase class I"/>
    <property type="match status" value="1"/>
</dbReference>
<dbReference type="AlphaFoldDB" id="A0A498RGE3"/>
<dbReference type="GO" id="GO:0005975">
    <property type="term" value="P:carbohydrate metabolic process"/>
    <property type="evidence" value="ECO:0007669"/>
    <property type="project" value="InterPro"/>
</dbReference>
<dbReference type="InterPro" id="IPR012062">
    <property type="entry name" value="GatZ/KbaZ-like"/>
</dbReference>
<dbReference type="PANTHER" id="PTHR32502:SF2">
    <property type="entry name" value="D-TAGATOSE-1,6-BISPHOSPHATE ALDOLASE SUBUNIT KBAZ"/>
    <property type="match status" value="1"/>
</dbReference>
<dbReference type="Pfam" id="PF08013">
    <property type="entry name" value="GatZ_KbaZ-like"/>
    <property type="match status" value="1"/>
</dbReference>
<dbReference type="GO" id="GO:0005886">
    <property type="term" value="C:plasma membrane"/>
    <property type="evidence" value="ECO:0007669"/>
    <property type="project" value="TreeGrafter"/>
</dbReference>